<dbReference type="InterPro" id="IPR017970">
    <property type="entry name" value="Homeobox_CS"/>
</dbReference>
<dbReference type="PANTHER" id="PTHR24341">
    <property type="entry name" value="HOMEOBOX PROTEIN ENGRAILED"/>
    <property type="match status" value="1"/>
</dbReference>
<comment type="similarity">
    <text evidence="2">Belongs to the engrailed homeobox family.</text>
</comment>
<feature type="domain" description="Homeobox" evidence="9">
    <location>
        <begin position="193"/>
        <end position="253"/>
    </location>
</feature>
<evidence type="ECO:0000256" key="2">
    <source>
        <dbReference type="ARBA" id="ARBA00010896"/>
    </source>
</evidence>
<dbReference type="InterPro" id="IPR001356">
    <property type="entry name" value="HD"/>
</dbReference>
<evidence type="ECO:0000256" key="6">
    <source>
        <dbReference type="PROSITE-ProRule" id="PRU00108"/>
    </source>
</evidence>
<gene>
    <name evidence="10" type="ORF">MAR_012384</name>
</gene>
<keyword evidence="4 6" id="KW-0371">Homeobox</keyword>
<comment type="subcellular location">
    <subcellularLocation>
        <location evidence="1 6 7">Nucleus</location>
    </subcellularLocation>
</comment>
<dbReference type="PANTHER" id="PTHR24341:SF6">
    <property type="entry name" value="HOMEOBOX PROTEIN INVECTED"/>
    <property type="match status" value="1"/>
</dbReference>
<feature type="DNA-binding region" description="Homeobox" evidence="6">
    <location>
        <begin position="195"/>
        <end position="254"/>
    </location>
</feature>
<feature type="compositionally biased region" description="Low complexity" evidence="8">
    <location>
        <begin position="156"/>
        <end position="184"/>
    </location>
</feature>
<dbReference type="Pfam" id="PF00046">
    <property type="entry name" value="Homeodomain"/>
    <property type="match status" value="1"/>
</dbReference>
<accession>A0ABY7FWU4</accession>
<reference evidence="10" key="1">
    <citation type="submission" date="2022-11" db="EMBL/GenBank/DDBJ databases">
        <title>Centuries of genome instability and evolution in soft-shell clam transmissible cancer (bioRxiv).</title>
        <authorList>
            <person name="Hart S.F.M."/>
            <person name="Yonemitsu M.A."/>
            <person name="Giersch R.M."/>
            <person name="Beal B.F."/>
            <person name="Arriagada G."/>
            <person name="Davis B.W."/>
            <person name="Ostrander E.A."/>
            <person name="Goff S.P."/>
            <person name="Metzger M.J."/>
        </authorList>
    </citation>
    <scope>NUCLEOTIDE SEQUENCE</scope>
    <source>
        <strain evidence="10">MELC-2E11</strain>
        <tissue evidence="10">Siphon/mantle</tissue>
    </source>
</reference>
<organism evidence="10 11">
    <name type="scientific">Mya arenaria</name>
    <name type="common">Soft-shell clam</name>
    <dbReference type="NCBI Taxonomy" id="6604"/>
    <lineage>
        <taxon>Eukaryota</taxon>
        <taxon>Metazoa</taxon>
        <taxon>Spiralia</taxon>
        <taxon>Lophotrochozoa</taxon>
        <taxon>Mollusca</taxon>
        <taxon>Bivalvia</taxon>
        <taxon>Autobranchia</taxon>
        <taxon>Heteroconchia</taxon>
        <taxon>Euheterodonta</taxon>
        <taxon>Imparidentia</taxon>
        <taxon>Neoheterodontei</taxon>
        <taxon>Myida</taxon>
        <taxon>Myoidea</taxon>
        <taxon>Myidae</taxon>
        <taxon>Mya</taxon>
    </lineage>
</organism>
<dbReference type="SMART" id="SM00389">
    <property type="entry name" value="HOX"/>
    <property type="match status" value="1"/>
</dbReference>
<dbReference type="Proteomes" id="UP001164746">
    <property type="component" value="Chromosome 14"/>
</dbReference>
<dbReference type="CDD" id="cd00086">
    <property type="entry name" value="homeodomain"/>
    <property type="match status" value="1"/>
</dbReference>
<keyword evidence="5 6" id="KW-0539">Nucleus</keyword>
<keyword evidence="11" id="KW-1185">Reference proteome</keyword>
<protein>
    <submittedName>
        <fullName evidence="10">ISX-like protein</fullName>
    </submittedName>
</protein>
<feature type="compositionally biased region" description="Polar residues" evidence="8">
    <location>
        <begin position="91"/>
        <end position="100"/>
    </location>
</feature>
<feature type="region of interest" description="Disordered" evidence="8">
    <location>
        <begin position="145"/>
        <end position="198"/>
    </location>
</feature>
<evidence type="ECO:0000256" key="8">
    <source>
        <dbReference type="SAM" id="MobiDB-lite"/>
    </source>
</evidence>
<evidence type="ECO:0000313" key="10">
    <source>
        <dbReference type="EMBL" id="WAR26680.1"/>
    </source>
</evidence>
<feature type="region of interest" description="Disordered" evidence="8">
    <location>
        <begin position="79"/>
        <end position="100"/>
    </location>
</feature>
<proteinExistence type="inferred from homology"/>
<evidence type="ECO:0000313" key="11">
    <source>
        <dbReference type="Proteomes" id="UP001164746"/>
    </source>
</evidence>
<dbReference type="PROSITE" id="PS50071">
    <property type="entry name" value="HOMEOBOX_2"/>
    <property type="match status" value="1"/>
</dbReference>
<evidence type="ECO:0000256" key="1">
    <source>
        <dbReference type="ARBA" id="ARBA00004123"/>
    </source>
</evidence>
<evidence type="ECO:0000259" key="9">
    <source>
        <dbReference type="PROSITE" id="PS50071"/>
    </source>
</evidence>
<evidence type="ECO:0000256" key="3">
    <source>
        <dbReference type="ARBA" id="ARBA00023125"/>
    </source>
</evidence>
<evidence type="ECO:0000256" key="4">
    <source>
        <dbReference type="ARBA" id="ARBA00023155"/>
    </source>
</evidence>
<evidence type="ECO:0000256" key="5">
    <source>
        <dbReference type="ARBA" id="ARBA00023242"/>
    </source>
</evidence>
<dbReference type="InterPro" id="IPR009057">
    <property type="entry name" value="Homeodomain-like_sf"/>
</dbReference>
<keyword evidence="3 6" id="KW-0238">DNA-binding</keyword>
<dbReference type="EMBL" id="CP111025">
    <property type="protein sequence ID" value="WAR26680.1"/>
    <property type="molecule type" value="Genomic_DNA"/>
</dbReference>
<sequence>MHDNILQPFSGRSHQPSYGGFSSLEDIFPRKTSAIVQPMPVLPVATTPEKENMPFKPFNISPVFPGTGSFTHNVTSMLSETGDTGRREGQLPSTASRATRFSPYSTAHFLSYRQRMIQGNTSKNDDDHLVDVVAESGEQLRNADAAMTDSSMSTVGSASPQSSASSSSPSGSSRSSPGSGAEAPTSPETTEDKNKKKVRTCYTNEQVQGLMKIFHDNPYPDSEYMERIAKEMGVGENKIKIWFQNKRARWRRRVNDTMNTYPSGFMPMTPAMSPVHPYGYMTPGHMMAASSPQHMASGYFNPWMQTNSLSPNNNSNTQLSMHQIQSRLPPTKNLTTGCLPNQAYPAVTMTPSNNSIST</sequence>
<dbReference type="PROSITE" id="PS00027">
    <property type="entry name" value="HOMEOBOX_1"/>
    <property type="match status" value="1"/>
</dbReference>
<name>A0ABY7FWU4_MYAAR</name>
<dbReference type="SUPFAM" id="SSF46689">
    <property type="entry name" value="Homeodomain-like"/>
    <property type="match status" value="1"/>
</dbReference>
<dbReference type="InterPro" id="IPR050720">
    <property type="entry name" value="Engrailed_Homeobox_TFs"/>
</dbReference>
<dbReference type="Gene3D" id="1.10.10.60">
    <property type="entry name" value="Homeodomain-like"/>
    <property type="match status" value="1"/>
</dbReference>
<evidence type="ECO:0000256" key="7">
    <source>
        <dbReference type="RuleBase" id="RU000682"/>
    </source>
</evidence>